<feature type="non-terminal residue" evidence="1">
    <location>
        <position position="1"/>
    </location>
</feature>
<proteinExistence type="predicted"/>
<dbReference type="AlphaFoldDB" id="A0A061RGX8"/>
<gene>
    <name evidence="1" type="ORF">TSPGSL018_5020</name>
</gene>
<evidence type="ECO:0000313" key="1">
    <source>
        <dbReference type="EMBL" id="JAC70034.1"/>
    </source>
</evidence>
<name>A0A061RGX8_9CHLO</name>
<accession>A0A061RGX8</accession>
<dbReference type="EMBL" id="GBEZ01016195">
    <property type="protein sequence ID" value="JAC70034.1"/>
    <property type="molecule type" value="Transcribed_RNA"/>
</dbReference>
<protein>
    <submittedName>
        <fullName evidence="1">Uncharacterized protein</fullName>
    </submittedName>
</protein>
<organism evidence="1">
    <name type="scientific">Tetraselmis sp. GSL018</name>
    <dbReference type="NCBI Taxonomy" id="582737"/>
    <lineage>
        <taxon>Eukaryota</taxon>
        <taxon>Viridiplantae</taxon>
        <taxon>Chlorophyta</taxon>
        <taxon>core chlorophytes</taxon>
        <taxon>Chlorodendrophyceae</taxon>
        <taxon>Chlorodendrales</taxon>
        <taxon>Chlorodendraceae</taxon>
        <taxon>Tetraselmis</taxon>
    </lineage>
</organism>
<sequence>RCRRRLGLPAMPGRTFTTAAVCMRGACVPQHSPRPPSAPVG</sequence>
<reference evidence="1" key="1">
    <citation type="submission" date="2014-05" db="EMBL/GenBank/DDBJ databases">
        <title>The transcriptome of the halophilic microalga Tetraselmis sp. GSL018 isolated from the Great Salt Lake, Utah.</title>
        <authorList>
            <person name="Jinkerson R.E."/>
            <person name="D'Adamo S."/>
            <person name="Posewitz M.C."/>
        </authorList>
    </citation>
    <scope>NUCLEOTIDE SEQUENCE</scope>
    <source>
        <strain evidence="1">GSL018</strain>
    </source>
</reference>